<keyword evidence="9" id="KW-1185">Reference proteome</keyword>
<evidence type="ECO:0000256" key="2">
    <source>
        <dbReference type="ARBA" id="ARBA00023015"/>
    </source>
</evidence>
<dbReference type="PROSITE" id="PS50048">
    <property type="entry name" value="ZN2_CY6_FUNGAL_2"/>
    <property type="match status" value="1"/>
</dbReference>
<evidence type="ECO:0000313" key="8">
    <source>
        <dbReference type="EMBL" id="KAL2795845.1"/>
    </source>
</evidence>
<dbReference type="Proteomes" id="UP001610563">
    <property type="component" value="Unassembled WGS sequence"/>
</dbReference>
<dbReference type="Gene3D" id="4.10.240.10">
    <property type="entry name" value="Zn(2)-C6 fungal-type DNA-binding domain"/>
    <property type="match status" value="1"/>
</dbReference>
<evidence type="ECO:0000256" key="3">
    <source>
        <dbReference type="ARBA" id="ARBA00023125"/>
    </source>
</evidence>
<evidence type="ECO:0000256" key="6">
    <source>
        <dbReference type="SAM" id="MobiDB-lite"/>
    </source>
</evidence>
<dbReference type="PANTHER" id="PTHR31069:SF31">
    <property type="entry name" value="MONODICTYPHENONE CLUSTER TRANSCRIPTION FACTOR-RELATED"/>
    <property type="match status" value="1"/>
</dbReference>
<dbReference type="Pfam" id="PF08493">
    <property type="entry name" value="AflR"/>
    <property type="match status" value="1"/>
</dbReference>
<feature type="region of interest" description="Disordered" evidence="6">
    <location>
        <begin position="58"/>
        <end position="89"/>
    </location>
</feature>
<feature type="region of interest" description="Disordered" evidence="6">
    <location>
        <begin position="233"/>
        <end position="258"/>
    </location>
</feature>
<dbReference type="PRINTS" id="PR00755">
    <property type="entry name" value="AFLATOXINBRP"/>
</dbReference>
<feature type="domain" description="Zn(2)-C6 fungal-type" evidence="7">
    <location>
        <begin position="26"/>
        <end position="56"/>
    </location>
</feature>
<gene>
    <name evidence="8" type="ORF">BJX66DRAFT_158665</name>
</gene>
<dbReference type="PANTHER" id="PTHR31069">
    <property type="entry name" value="OLEATE-ACTIVATED TRANSCRIPTION FACTOR 1-RELATED"/>
    <property type="match status" value="1"/>
</dbReference>
<dbReference type="Pfam" id="PF00172">
    <property type="entry name" value="Zn_clus"/>
    <property type="match status" value="1"/>
</dbReference>
<organism evidence="8 9">
    <name type="scientific">Aspergillus keveii</name>
    <dbReference type="NCBI Taxonomy" id="714993"/>
    <lineage>
        <taxon>Eukaryota</taxon>
        <taxon>Fungi</taxon>
        <taxon>Dikarya</taxon>
        <taxon>Ascomycota</taxon>
        <taxon>Pezizomycotina</taxon>
        <taxon>Eurotiomycetes</taxon>
        <taxon>Eurotiomycetidae</taxon>
        <taxon>Eurotiales</taxon>
        <taxon>Aspergillaceae</taxon>
        <taxon>Aspergillus</taxon>
        <taxon>Aspergillus subgen. Nidulantes</taxon>
    </lineage>
</organism>
<dbReference type="InterPro" id="IPR036864">
    <property type="entry name" value="Zn2-C6_fun-type_DNA-bd_sf"/>
</dbReference>
<dbReference type="InterPro" id="IPR001138">
    <property type="entry name" value="Zn2Cys6_DnaBD"/>
</dbReference>
<comment type="caution">
    <text evidence="8">The sequence shown here is derived from an EMBL/GenBank/DDBJ whole genome shotgun (WGS) entry which is preliminary data.</text>
</comment>
<dbReference type="InterPro" id="IPR013700">
    <property type="entry name" value="AflR"/>
</dbReference>
<dbReference type="SUPFAM" id="SSF57701">
    <property type="entry name" value="Zn2/Cys6 DNA-binding domain"/>
    <property type="match status" value="1"/>
</dbReference>
<evidence type="ECO:0000259" key="7">
    <source>
        <dbReference type="PROSITE" id="PS50048"/>
    </source>
</evidence>
<dbReference type="CDD" id="cd00067">
    <property type="entry name" value="GAL4"/>
    <property type="match status" value="1"/>
</dbReference>
<evidence type="ECO:0000313" key="9">
    <source>
        <dbReference type="Proteomes" id="UP001610563"/>
    </source>
</evidence>
<evidence type="ECO:0000256" key="1">
    <source>
        <dbReference type="ARBA" id="ARBA00022723"/>
    </source>
</evidence>
<evidence type="ECO:0000256" key="4">
    <source>
        <dbReference type="ARBA" id="ARBA00023163"/>
    </source>
</evidence>
<dbReference type="EMBL" id="JBFTWV010000031">
    <property type="protein sequence ID" value="KAL2795845.1"/>
    <property type="molecule type" value="Genomic_DNA"/>
</dbReference>
<keyword evidence="5" id="KW-0539">Nucleus</keyword>
<evidence type="ECO:0000256" key="5">
    <source>
        <dbReference type="ARBA" id="ARBA00023242"/>
    </source>
</evidence>
<keyword evidence="2" id="KW-0805">Transcription regulation</keyword>
<name>A0ABR4G9Z4_9EURO</name>
<dbReference type="InterPro" id="IPR050675">
    <property type="entry name" value="OAF3"/>
</dbReference>
<reference evidence="8 9" key="1">
    <citation type="submission" date="2024-07" db="EMBL/GenBank/DDBJ databases">
        <title>Section-level genome sequencing and comparative genomics of Aspergillus sections Usti and Cavernicolus.</title>
        <authorList>
            <consortium name="Lawrence Berkeley National Laboratory"/>
            <person name="Nybo J.L."/>
            <person name="Vesth T.C."/>
            <person name="Theobald S."/>
            <person name="Frisvad J.C."/>
            <person name="Larsen T.O."/>
            <person name="Kjaerboelling I."/>
            <person name="Rothschild-Mancinelli K."/>
            <person name="Lyhne E.K."/>
            <person name="Kogle M.E."/>
            <person name="Barry K."/>
            <person name="Clum A."/>
            <person name="Na H."/>
            <person name="Ledsgaard L."/>
            <person name="Lin J."/>
            <person name="Lipzen A."/>
            <person name="Kuo A."/>
            <person name="Riley R."/>
            <person name="Mondo S."/>
            <person name="Labutti K."/>
            <person name="Haridas S."/>
            <person name="Pangalinan J."/>
            <person name="Salamov A.A."/>
            <person name="Simmons B.A."/>
            <person name="Magnuson J.K."/>
            <person name="Chen J."/>
            <person name="Drula E."/>
            <person name="Henrissat B."/>
            <person name="Wiebenga A."/>
            <person name="Lubbers R.J."/>
            <person name="Gomes A.C."/>
            <person name="Makela M.R."/>
            <person name="Stajich J."/>
            <person name="Grigoriev I.V."/>
            <person name="Mortensen U.H."/>
            <person name="De Vries R.P."/>
            <person name="Baker S.E."/>
            <person name="Andersen M.R."/>
        </authorList>
    </citation>
    <scope>NUCLEOTIDE SEQUENCE [LARGE SCALE GENOMIC DNA]</scope>
    <source>
        <strain evidence="8 9">CBS 209.92</strain>
    </source>
</reference>
<sequence>MSFPSNLNQAAPVDKVVKPREKFRTSCDACAASKVRCSKEQPRCVRCVQHDHKCVYGRSRRKGKPPRIANRASSLEAPHARQPARGAGPFGDNRWHLADMFANTSYAVPVPDNILRGGWEEIVNSMAGFATHESTVPTRSTPEPYYSMDFQTLPSFPSPGPEVPVPLGGQPGMTRSIALDTTLNESSSDLEENDHEGGMDLEPEQGLGPYETAHESCIAAACQTLSSLYQAIRSHSRGPDRSARPGPLQRSPSSDVVVSTARTATQTVLRLLRCACSSAHDPSLLSLLATIISKIISWYQLLYDHNIVRVSINSSSVKDTPQREEGSGGGDASCATIPSSTTPISKQDHLYNVPLSIGTLRLPHDTEAKLKAQLLLCELEPVVDVSQLFTARVRSSEVTWGERVICAEFDTQIQQRVGYLKKLLTEACSLGCPFDQVRSL</sequence>
<feature type="region of interest" description="Disordered" evidence="6">
    <location>
        <begin position="315"/>
        <end position="338"/>
    </location>
</feature>
<accession>A0ABR4G9Z4</accession>
<protein>
    <recommendedName>
        <fullName evidence="7">Zn(2)-C6 fungal-type domain-containing protein</fullName>
    </recommendedName>
</protein>
<keyword evidence="4" id="KW-0804">Transcription</keyword>
<proteinExistence type="predicted"/>
<dbReference type="SMART" id="SM00066">
    <property type="entry name" value="GAL4"/>
    <property type="match status" value="1"/>
</dbReference>
<keyword evidence="1" id="KW-0479">Metal-binding</keyword>
<dbReference type="PROSITE" id="PS00463">
    <property type="entry name" value="ZN2_CY6_FUNGAL_1"/>
    <property type="match status" value="1"/>
</dbReference>
<keyword evidence="3" id="KW-0238">DNA-binding</keyword>